<evidence type="ECO:0000313" key="2">
    <source>
        <dbReference type="Proteomes" id="UP000323067"/>
    </source>
</evidence>
<dbReference type="VEuPathDB" id="FungiDB:CCM_02615"/>
<accession>A0A2H4SCS8</accession>
<sequence length="432" mass="49230">MAHHLAHHLAHPARRDSASATIRLSSQRGCFGLAGPGFPLPWEAWPPVAWVGLRRLVGFGLVSCSDWSKGDTQTPRRIQDTQFILPCPGLQPSSTMTTLMKQHSECSPLYSIGKFRINTQIDNSTPRRFYEEALPSPLYRSVVQPNTPPESVSGSPIIKLERSSLSVKTDCSPVPRLSIPGTRCVANIRLPSLDEFDQGVEALARAHGGQAPSWARATSPHSKAACQAAAPPVLPSIHAYSSSPVYSPQAYSPQDAYSPYSHSDSFMHGHSGYPSPPPDGENRHINQKYSTEEGDFIIYAWHDKKLKWQRIKQDFAAMFGRTPERTVQGLQAWYYRMNQRIPLWDKDGWLIFENDEDLEPKHISIKCRERDSQDRPMEPLGLAQRYPERAINYSWVDPEVKRKSRDWAAKRIVQYRERRERRKRKEQRRLKL</sequence>
<name>A0A2H4SCS8_CORMI</name>
<proteinExistence type="predicted"/>
<evidence type="ECO:0000313" key="1">
    <source>
        <dbReference type="EMBL" id="ATY60893.1"/>
    </source>
</evidence>
<protein>
    <submittedName>
        <fullName evidence="1">Uncharacterized protein</fullName>
    </submittedName>
</protein>
<organism evidence="1 2">
    <name type="scientific">Cordyceps militaris</name>
    <name type="common">Caterpillar fungus</name>
    <name type="synonym">Clavaria militaris</name>
    <dbReference type="NCBI Taxonomy" id="73501"/>
    <lineage>
        <taxon>Eukaryota</taxon>
        <taxon>Fungi</taxon>
        <taxon>Dikarya</taxon>
        <taxon>Ascomycota</taxon>
        <taxon>Pezizomycotina</taxon>
        <taxon>Sordariomycetes</taxon>
        <taxon>Hypocreomycetidae</taxon>
        <taxon>Hypocreales</taxon>
        <taxon>Cordycipitaceae</taxon>
        <taxon>Cordyceps</taxon>
    </lineage>
</organism>
<dbReference type="EMBL" id="CP023323">
    <property type="protein sequence ID" value="ATY60893.1"/>
    <property type="molecule type" value="Genomic_DNA"/>
</dbReference>
<reference evidence="1 2" key="1">
    <citation type="journal article" date="2017" name="BMC Genomics">
        <title>Chromosome level assembly and secondary metabolite potential of the parasitic fungus Cordyceps militaris.</title>
        <authorList>
            <person name="Kramer G.J."/>
            <person name="Nodwell J.R."/>
        </authorList>
    </citation>
    <scope>NUCLEOTIDE SEQUENCE [LARGE SCALE GENOMIC DNA]</scope>
    <source>
        <strain evidence="1 2">ATCC 34164</strain>
    </source>
</reference>
<dbReference type="AlphaFoldDB" id="A0A2H4SCS8"/>
<dbReference type="Proteomes" id="UP000323067">
    <property type="component" value="Chromosome vi"/>
</dbReference>
<dbReference type="OrthoDB" id="3921745at2759"/>
<dbReference type="VEuPathDB" id="FungiDB:A9K55_006316"/>
<gene>
    <name evidence="1" type="ORF">A9K55_006316</name>
</gene>